<proteinExistence type="predicted"/>
<comment type="caution">
    <text evidence="2">The sequence shown here is derived from an EMBL/GenBank/DDBJ whole genome shotgun (WGS) entry which is preliminary data.</text>
</comment>
<feature type="compositionally biased region" description="Pro residues" evidence="1">
    <location>
        <begin position="64"/>
        <end position="78"/>
    </location>
</feature>
<organism evidence="2 3">
    <name type="scientific">Ramazzottius varieornatus</name>
    <name type="common">Water bear</name>
    <name type="synonym">Tardigrade</name>
    <dbReference type="NCBI Taxonomy" id="947166"/>
    <lineage>
        <taxon>Eukaryota</taxon>
        <taxon>Metazoa</taxon>
        <taxon>Ecdysozoa</taxon>
        <taxon>Tardigrada</taxon>
        <taxon>Eutardigrada</taxon>
        <taxon>Parachela</taxon>
        <taxon>Hypsibioidea</taxon>
        <taxon>Ramazzottiidae</taxon>
        <taxon>Ramazzottius</taxon>
    </lineage>
</organism>
<name>A0A1D1W8F7_RAMVA</name>
<accession>A0A1D1W8F7</accession>
<gene>
    <name evidence="2" type="primary">RvY_19130-1</name>
    <name evidence="2" type="synonym">RvY_19130.1</name>
    <name evidence="2" type="ORF">RvY_19130</name>
</gene>
<reference evidence="2 3" key="1">
    <citation type="journal article" date="2016" name="Nat. Commun.">
        <title>Extremotolerant tardigrade genome and improved radiotolerance of human cultured cells by tardigrade-unique protein.</title>
        <authorList>
            <person name="Hashimoto T."/>
            <person name="Horikawa D.D."/>
            <person name="Saito Y."/>
            <person name="Kuwahara H."/>
            <person name="Kozuka-Hata H."/>
            <person name="Shin-I T."/>
            <person name="Minakuchi Y."/>
            <person name="Ohishi K."/>
            <person name="Motoyama A."/>
            <person name="Aizu T."/>
            <person name="Enomoto A."/>
            <person name="Kondo K."/>
            <person name="Tanaka S."/>
            <person name="Hara Y."/>
            <person name="Koshikawa S."/>
            <person name="Sagara H."/>
            <person name="Miura T."/>
            <person name="Yokobori S."/>
            <person name="Miyagawa K."/>
            <person name="Suzuki Y."/>
            <person name="Kubo T."/>
            <person name="Oyama M."/>
            <person name="Kohara Y."/>
            <person name="Fujiyama A."/>
            <person name="Arakawa K."/>
            <person name="Katayama T."/>
            <person name="Toyoda A."/>
            <person name="Kunieda T."/>
        </authorList>
    </citation>
    <scope>NUCLEOTIDE SEQUENCE [LARGE SCALE GENOMIC DNA]</scope>
    <source>
        <strain evidence="2 3">YOKOZUNA-1</strain>
    </source>
</reference>
<evidence type="ECO:0000256" key="1">
    <source>
        <dbReference type="SAM" id="MobiDB-lite"/>
    </source>
</evidence>
<dbReference type="Proteomes" id="UP000186922">
    <property type="component" value="Unassembled WGS sequence"/>
</dbReference>
<keyword evidence="3" id="KW-1185">Reference proteome</keyword>
<sequence length="155" mass="16932">MCLPPEGPTKAAEAFTALTLDKLSTEILARSDLSEWTKAQMLSDNLQKFLSHKSQAFPEESAMPPLPPLPPSAPPMPPVSDEKGSAIKQPEEWTSNATWMHCQIKTGRGFKQHGTAVMPTDYEDPKEAGSLGGVEKYRRAQATSLITAEAQRLLN</sequence>
<feature type="compositionally biased region" description="Basic and acidic residues" evidence="1">
    <location>
        <begin position="80"/>
        <end position="91"/>
    </location>
</feature>
<dbReference type="AlphaFoldDB" id="A0A1D1W8F7"/>
<evidence type="ECO:0000313" key="2">
    <source>
        <dbReference type="EMBL" id="GAV09626.1"/>
    </source>
</evidence>
<feature type="region of interest" description="Disordered" evidence="1">
    <location>
        <begin position="54"/>
        <end position="92"/>
    </location>
</feature>
<dbReference type="EMBL" id="BDGG01000024">
    <property type="protein sequence ID" value="GAV09626.1"/>
    <property type="molecule type" value="Genomic_DNA"/>
</dbReference>
<protein>
    <submittedName>
        <fullName evidence="2">Uncharacterized protein</fullName>
    </submittedName>
</protein>
<evidence type="ECO:0000313" key="3">
    <source>
        <dbReference type="Proteomes" id="UP000186922"/>
    </source>
</evidence>
<feature type="region of interest" description="Disordered" evidence="1">
    <location>
        <begin position="111"/>
        <end position="130"/>
    </location>
</feature>